<keyword evidence="2 5" id="KW-0547">Nucleotide-binding</keyword>
<keyword evidence="4 5" id="KW-0067">ATP-binding</keyword>
<evidence type="ECO:0000313" key="8">
    <source>
        <dbReference type="EMBL" id="CAF0939672.1"/>
    </source>
</evidence>
<dbReference type="GO" id="GO:0000045">
    <property type="term" value="P:autophagosome assembly"/>
    <property type="evidence" value="ECO:0007669"/>
    <property type="project" value="TreeGrafter"/>
</dbReference>
<dbReference type="Proteomes" id="UP000663879">
    <property type="component" value="Unassembled WGS sequence"/>
</dbReference>
<dbReference type="InterPro" id="IPR017441">
    <property type="entry name" value="Protein_kinase_ATP_BS"/>
</dbReference>
<evidence type="ECO:0000256" key="5">
    <source>
        <dbReference type="PROSITE-ProRule" id="PRU10141"/>
    </source>
</evidence>
<evidence type="ECO:0000256" key="1">
    <source>
        <dbReference type="ARBA" id="ARBA00022679"/>
    </source>
</evidence>
<dbReference type="PROSITE" id="PS00108">
    <property type="entry name" value="PROTEIN_KINASE_ST"/>
    <property type="match status" value="1"/>
</dbReference>
<dbReference type="GO" id="GO:0000407">
    <property type="term" value="C:phagophore assembly site"/>
    <property type="evidence" value="ECO:0007669"/>
    <property type="project" value="TreeGrafter"/>
</dbReference>
<feature type="domain" description="Protein kinase" evidence="7">
    <location>
        <begin position="56"/>
        <end position="385"/>
    </location>
</feature>
<keyword evidence="6" id="KW-0723">Serine/threonine-protein kinase</keyword>
<dbReference type="SMART" id="SM00220">
    <property type="entry name" value="S_TKc"/>
    <property type="match status" value="1"/>
</dbReference>
<dbReference type="InterPro" id="IPR000719">
    <property type="entry name" value="Prot_kinase_dom"/>
</dbReference>
<reference evidence="8" key="1">
    <citation type="submission" date="2021-02" db="EMBL/GenBank/DDBJ databases">
        <authorList>
            <person name="Nowell W R."/>
        </authorList>
    </citation>
    <scope>NUCLEOTIDE SEQUENCE</scope>
    <source>
        <strain evidence="8">Ploen Becks lab</strain>
    </source>
</reference>
<dbReference type="InterPro" id="IPR011009">
    <property type="entry name" value="Kinase-like_dom_sf"/>
</dbReference>
<evidence type="ECO:0000256" key="3">
    <source>
        <dbReference type="ARBA" id="ARBA00022777"/>
    </source>
</evidence>
<dbReference type="InterPro" id="IPR008271">
    <property type="entry name" value="Ser/Thr_kinase_AS"/>
</dbReference>
<evidence type="ECO:0000256" key="4">
    <source>
        <dbReference type="ARBA" id="ARBA00022840"/>
    </source>
</evidence>
<dbReference type="AlphaFoldDB" id="A0A814C875"/>
<dbReference type="Gene3D" id="1.10.510.10">
    <property type="entry name" value="Transferase(Phosphotransferase) domain 1"/>
    <property type="match status" value="1"/>
</dbReference>
<dbReference type="PANTHER" id="PTHR24348:SF22">
    <property type="entry name" value="NON-SPECIFIC SERINE_THREONINE PROTEIN KINASE"/>
    <property type="match status" value="1"/>
</dbReference>
<gene>
    <name evidence="8" type="ORF">OXX778_LOCUS13360</name>
</gene>
<proteinExistence type="inferred from homology"/>
<organism evidence="8 9">
    <name type="scientific">Brachionus calyciflorus</name>
    <dbReference type="NCBI Taxonomy" id="104777"/>
    <lineage>
        <taxon>Eukaryota</taxon>
        <taxon>Metazoa</taxon>
        <taxon>Spiralia</taxon>
        <taxon>Gnathifera</taxon>
        <taxon>Rotifera</taxon>
        <taxon>Eurotatoria</taxon>
        <taxon>Monogononta</taxon>
        <taxon>Pseudotrocha</taxon>
        <taxon>Ploima</taxon>
        <taxon>Brachionidae</taxon>
        <taxon>Brachionus</taxon>
    </lineage>
</organism>
<dbReference type="GO" id="GO:0005829">
    <property type="term" value="C:cytosol"/>
    <property type="evidence" value="ECO:0007669"/>
    <property type="project" value="TreeGrafter"/>
</dbReference>
<evidence type="ECO:0000256" key="2">
    <source>
        <dbReference type="ARBA" id="ARBA00022741"/>
    </source>
</evidence>
<accession>A0A814C875</accession>
<dbReference type="InterPro" id="IPR045269">
    <property type="entry name" value="Atg1-like"/>
</dbReference>
<sequence>MFNDYSLNMNIEFIDICYGLKNGLKQKGNFYLVDNTIPTDDKFITFLKSSLKSFGYQVDNVLGKGNYGVVFAAKSEHYGNVAIKIAANKDGAFYDMENKQECCYYPTHVCQKCSKTVNKLLPFEVANAVLTNDADGVVKNKAFGIISSHTKLLFYIIVMEKIENSMTLLSFTQNCFKKFNNEIRLKFIKNSQLRLNEINKNLIKNFNIFHNDLKSDNILVKVKDATKFKKCGSGREDLEYYLIDFGNAILNVNQKDQAGNSILLFDQFKYKKYFIIYRAPDVGCQLQYAKMPQLISWYLGIIAFEMCSNGLEHINLSADANVCYAIQNRNAQNSNSFDQIIRHNPKTRSLKLCNQNDMAQYLQTSLIYDPNVRPSSDNLMKLSLINKEYSG</sequence>
<dbReference type="GO" id="GO:0004674">
    <property type="term" value="F:protein serine/threonine kinase activity"/>
    <property type="evidence" value="ECO:0007669"/>
    <property type="project" value="UniProtKB-KW"/>
</dbReference>
<keyword evidence="3" id="KW-0418">Kinase</keyword>
<comment type="similarity">
    <text evidence="6">Belongs to the protein kinase superfamily.</text>
</comment>
<dbReference type="PROSITE" id="PS50011">
    <property type="entry name" value="PROTEIN_KINASE_DOM"/>
    <property type="match status" value="1"/>
</dbReference>
<keyword evidence="1" id="KW-0808">Transferase</keyword>
<dbReference type="PANTHER" id="PTHR24348">
    <property type="entry name" value="SERINE/THREONINE-PROTEIN KINASE UNC-51-RELATED"/>
    <property type="match status" value="1"/>
</dbReference>
<dbReference type="SUPFAM" id="SSF56112">
    <property type="entry name" value="Protein kinase-like (PK-like)"/>
    <property type="match status" value="1"/>
</dbReference>
<protein>
    <recommendedName>
        <fullName evidence="7">Protein kinase domain-containing protein</fullName>
    </recommendedName>
</protein>
<comment type="caution">
    <text evidence="8">The sequence shown here is derived from an EMBL/GenBank/DDBJ whole genome shotgun (WGS) entry which is preliminary data.</text>
</comment>
<dbReference type="GO" id="GO:0005524">
    <property type="term" value="F:ATP binding"/>
    <property type="evidence" value="ECO:0007669"/>
    <property type="project" value="UniProtKB-UniRule"/>
</dbReference>
<name>A0A814C875_9BILA</name>
<evidence type="ECO:0000313" key="9">
    <source>
        <dbReference type="Proteomes" id="UP000663879"/>
    </source>
</evidence>
<dbReference type="GO" id="GO:0005776">
    <property type="term" value="C:autophagosome"/>
    <property type="evidence" value="ECO:0007669"/>
    <property type="project" value="TreeGrafter"/>
</dbReference>
<dbReference type="PROSITE" id="PS00107">
    <property type="entry name" value="PROTEIN_KINASE_ATP"/>
    <property type="match status" value="1"/>
</dbReference>
<feature type="binding site" evidence="5">
    <location>
        <position position="84"/>
    </location>
    <ligand>
        <name>ATP</name>
        <dbReference type="ChEBI" id="CHEBI:30616"/>
    </ligand>
</feature>
<evidence type="ECO:0000259" key="7">
    <source>
        <dbReference type="PROSITE" id="PS50011"/>
    </source>
</evidence>
<dbReference type="GO" id="GO:0010506">
    <property type="term" value="P:regulation of autophagy"/>
    <property type="evidence" value="ECO:0007669"/>
    <property type="project" value="InterPro"/>
</dbReference>
<dbReference type="OrthoDB" id="10354734at2759"/>
<dbReference type="EMBL" id="CAJNOC010002551">
    <property type="protein sequence ID" value="CAF0939672.1"/>
    <property type="molecule type" value="Genomic_DNA"/>
</dbReference>
<evidence type="ECO:0000256" key="6">
    <source>
        <dbReference type="RuleBase" id="RU000304"/>
    </source>
</evidence>
<keyword evidence="9" id="KW-1185">Reference proteome</keyword>
<dbReference type="GO" id="GO:0016020">
    <property type="term" value="C:membrane"/>
    <property type="evidence" value="ECO:0007669"/>
    <property type="project" value="TreeGrafter"/>
</dbReference>